<dbReference type="PANTHER" id="PTHR10629">
    <property type="entry name" value="CYTOSINE-SPECIFIC METHYLTRANSFERASE"/>
    <property type="match status" value="1"/>
</dbReference>
<evidence type="ECO:0000256" key="2">
    <source>
        <dbReference type="ARBA" id="ARBA00022603"/>
    </source>
</evidence>
<gene>
    <name evidence="8" type="ORF">ACFQ03_16320</name>
</gene>
<reference evidence="9" key="1">
    <citation type="journal article" date="2019" name="Int. J. Syst. Evol. Microbiol.">
        <title>The Global Catalogue of Microorganisms (GCM) 10K type strain sequencing project: providing services to taxonomists for standard genome sequencing and annotation.</title>
        <authorList>
            <consortium name="The Broad Institute Genomics Platform"/>
            <consortium name="The Broad Institute Genome Sequencing Center for Infectious Disease"/>
            <person name="Wu L."/>
            <person name="Ma J."/>
        </authorList>
    </citation>
    <scope>NUCLEOTIDE SEQUENCE [LARGE SCALE GENOMIC DNA]</scope>
    <source>
        <strain evidence="9">CCUG 57263</strain>
    </source>
</reference>
<evidence type="ECO:0000256" key="4">
    <source>
        <dbReference type="ARBA" id="ARBA00022691"/>
    </source>
</evidence>
<evidence type="ECO:0000256" key="7">
    <source>
        <dbReference type="RuleBase" id="RU000416"/>
    </source>
</evidence>
<dbReference type="Pfam" id="PF00145">
    <property type="entry name" value="DNA_methylase"/>
    <property type="match status" value="1"/>
</dbReference>
<evidence type="ECO:0000313" key="8">
    <source>
        <dbReference type="EMBL" id="MFD0870721.1"/>
    </source>
</evidence>
<dbReference type="EC" id="2.1.1.37" evidence="1"/>
<comment type="similarity">
    <text evidence="6 7">Belongs to the class I-like SAM-binding methyltransferase superfamily. C5-methyltransferase family.</text>
</comment>
<evidence type="ECO:0000256" key="1">
    <source>
        <dbReference type="ARBA" id="ARBA00011975"/>
    </source>
</evidence>
<dbReference type="Gene3D" id="3.90.120.10">
    <property type="entry name" value="DNA Methylase, subunit A, domain 2"/>
    <property type="match status" value="1"/>
</dbReference>
<evidence type="ECO:0000256" key="3">
    <source>
        <dbReference type="ARBA" id="ARBA00022679"/>
    </source>
</evidence>
<dbReference type="InterPro" id="IPR001525">
    <property type="entry name" value="C5_MeTfrase"/>
</dbReference>
<dbReference type="GO" id="GO:0003886">
    <property type="term" value="F:DNA (cytosine-5-)-methyltransferase activity"/>
    <property type="evidence" value="ECO:0007669"/>
    <property type="project" value="UniProtKB-EC"/>
</dbReference>
<dbReference type="InterPro" id="IPR050390">
    <property type="entry name" value="C5-Methyltransferase"/>
</dbReference>
<name>A0ABW3DBN4_9BACL</name>
<evidence type="ECO:0000256" key="5">
    <source>
        <dbReference type="ARBA" id="ARBA00022747"/>
    </source>
</evidence>
<sequence length="354" mass="40158">MAYTAIDLFAGCGGLSEGLKQANFDVIAAVEINKYAAKTYNLNHRETKVFDEDIRKLDPNDFRKLLNGSPLFLLAGCPPCQGFSSMRRLNRNSPVEDPRNDLILEYLRFVEVLQPITLMMENVPSIVDYPLFKKVYRKLKEIGYNLDYDIVNVAEYGVPQRRKRFVLVGSRLAEINIAKGTGLKQTVKDVIGLLESTAVTSDPIHQIYPKHKERIMEMIKLIPKNGGGRKDLPEEYILSCHKKKGVGFSDVYGRLKWDDVSSTITGGCLNPSKGRFLHPEEDRCITAREAAMLQTFPRNYHFPTDIPKGTLALMIGNALPPLFSRIQSEHIYQHLLENYTSNEKSEQQTELIYG</sequence>
<evidence type="ECO:0000313" key="9">
    <source>
        <dbReference type="Proteomes" id="UP001597120"/>
    </source>
</evidence>
<feature type="active site" evidence="6">
    <location>
        <position position="80"/>
    </location>
</feature>
<dbReference type="PROSITE" id="PS51679">
    <property type="entry name" value="SAM_MT_C5"/>
    <property type="match status" value="1"/>
</dbReference>
<evidence type="ECO:0000256" key="6">
    <source>
        <dbReference type="PROSITE-ProRule" id="PRU01016"/>
    </source>
</evidence>
<keyword evidence="9" id="KW-1185">Reference proteome</keyword>
<accession>A0ABW3DBN4</accession>
<keyword evidence="3 6" id="KW-0808">Transferase</keyword>
<dbReference type="RefSeq" id="WP_379289440.1">
    <property type="nucleotide sequence ID" value="NZ_JBHTIU010000055.1"/>
</dbReference>
<dbReference type="PRINTS" id="PR00105">
    <property type="entry name" value="C5METTRFRASE"/>
</dbReference>
<dbReference type="GO" id="GO:0032259">
    <property type="term" value="P:methylation"/>
    <property type="evidence" value="ECO:0007669"/>
    <property type="project" value="UniProtKB-KW"/>
</dbReference>
<comment type="caution">
    <text evidence="8">The sequence shown here is derived from an EMBL/GenBank/DDBJ whole genome shotgun (WGS) entry which is preliminary data.</text>
</comment>
<protein>
    <recommendedName>
        <fullName evidence="1">DNA (cytosine-5-)-methyltransferase</fullName>
        <ecNumber evidence="1">2.1.1.37</ecNumber>
    </recommendedName>
</protein>
<proteinExistence type="inferred from homology"/>
<organism evidence="8 9">
    <name type="scientific">Paenibacillus residui</name>
    <dbReference type="NCBI Taxonomy" id="629724"/>
    <lineage>
        <taxon>Bacteria</taxon>
        <taxon>Bacillati</taxon>
        <taxon>Bacillota</taxon>
        <taxon>Bacilli</taxon>
        <taxon>Bacillales</taxon>
        <taxon>Paenibacillaceae</taxon>
        <taxon>Paenibacillus</taxon>
    </lineage>
</organism>
<keyword evidence="2 6" id="KW-0489">Methyltransferase</keyword>
<dbReference type="NCBIfam" id="TIGR00675">
    <property type="entry name" value="dcm"/>
    <property type="match status" value="1"/>
</dbReference>
<dbReference type="Proteomes" id="UP001597120">
    <property type="component" value="Unassembled WGS sequence"/>
</dbReference>
<keyword evidence="4 6" id="KW-0949">S-adenosyl-L-methionine</keyword>
<dbReference type="Gene3D" id="3.40.50.150">
    <property type="entry name" value="Vaccinia Virus protein VP39"/>
    <property type="match status" value="1"/>
</dbReference>
<keyword evidence="5" id="KW-0680">Restriction system</keyword>
<dbReference type="InterPro" id="IPR029063">
    <property type="entry name" value="SAM-dependent_MTases_sf"/>
</dbReference>
<dbReference type="SUPFAM" id="SSF53335">
    <property type="entry name" value="S-adenosyl-L-methionine-dependent methyltransferases"/>
    <property type="match status" value="1"/>
</dbReference>
<dbReference type="PANTHER" id="PTHR10629:SF52">
    <property type="entry name" value="DNA (CYTOSINE-5)-METHYLTRANSFERASE 1"/>
    <property type="match status" value="1"/>
</dbReference>
<dbReference type="EMBL" id="JBHTIU010000055">
    <property type="protein sequence ID" value="MFD0870721.1"/>
    <property type="molecule type" value="Genomic_DNA"/>
</dbReference>